<protein>
    <recommendedName>
        <fullName evidence="2">UPF0102 protein Lsai_1710</fullName>
    </recommendedName>
</protein>
<dbReference type="EMBL" id="LNYV01000028">
    <property type="protein sequence ID" value="KTD57106.1"/>
    <property type="molecule type" value="Genomic_DNA"/>
</dbReference>
<gene>
    <name evidence="3" type="ORF">Lsai_1710</name>
</gene>
<evidence type="ECO:0000256" key="2">
    <source>
        <dbReference type="HAMAP-Rule" id="MF_00048"/>
    </source>
</evidence>
<dbReference type="AlphaFoldDB" id="A0A0W0YJS2"/>
<evidence type="ECO:0000256" key="1">
    <source>
        <dbReference type="ARBA" id="ARBA00006738"/>
    </source>
</evidence>
<dbReference type="Proteomes" id="UP000054621">
    <property type="component" value="Unassembled WGS sequence"/>
</dbReference>
<dbReference type="Gene3D" id="3.40.1350.10">
    <property type="match status" value="1"/>
</dbReference>
<evidence type="ECO:0000313" key="3">
    <source>
        <dbReference type="EMBL" id="KTD57106.1"/>
    </source>
</evidence>
<dbReference type="eggNOG" id="COG0792">
    <property type="taxonomic scope" value="Bacteria"/>
</dbReference>
<comment type="caution">
    <text evidence="3">The sequence shown here is derived from an EMBL/GenBank/DDBJ whole genome shotgun (WGS) entry which is preliminary data.</text>
</comment>
<dbReference type="InterPro" id="IPR003509">
    <property type="entry name" value="UPF0102_YraN-like"/>
</dbReference>
<dbReference type="InterPro" id="IPR011856">
    <property type="entry name" value="tRNA_endonuc-like_dom_sf"/>
</dbReference>
<dbReference type="NCBIfam" id="TIGR00252">
    <property type="entry name" value="YraN family protein"/>
    <property type="match status" value="1"/>
</dbReference>
<dbReference type="STRING" id="28087.Lsai_1710"/>
<dbReference type="NCBIfam" id="NF009150">
    <property type="entry name" value="PRK12497.1-3"/>
    <property type="match status" value="1"/>
</dbReference>
<reference evidence="3 4" key="1">
    <citation type="submission" date="2015-11" db="EMBL/GenBank/DDBJ databases">
        <title>Genomic analysis of 38 Legionella species identifies large and diverse effector repertoires.</title>
        <authorList>
            <person name="Burstein D."/>
            <person name="Amaro F."/>
            <person name="Zusman T."/>
            <person name="Lifshitz Z."/>
            <person name="Cohen O."/>
            <person name="Gilbert J.A."/>
            <person name="Pupko T."/>
            <person name="Shuman H.A."/>
            <person name="Segal G."/>
        </authorList>
    </citation>
    <scope>NUCLEOTIDE SEQUENCE [LARGE SCALE GENOMIC DNA]</scope>
    <source>
        <strain evidence="3 4">Mt.St.Helens-4</strain>
    </source>
</reference>
<sequence length="119" mass="13795">MRTQEKGRVAEEKALVHLTKQRLKLVMKNYRCRFGEIDLIMHDNNYLVFIEVRSRVSNQFGGGISSVTYTKRQKILKTASCFILEHQKYNQFVLRFDVVSIDGNAASISWIKDAFGADY</sequence>
<proteinExistence type="inferred from homology"/>
<name>A0A0W0YJS2_9GAMM</name>
<dbReference type="Pfam" id="PF02021">
    <property type="entry name" value="UPF0102"/>
    <property type="match status" value="1"/>
</dbReference>
<evidence type="ECO:0000313" key="4">
    <source>
        <dbReference type="Proteomes" id="UP000054621"/>
    </source>
</evidence>
<dbReference type="InterPro" id="IPR011335">
    <property type="entry name" value="Restrct_endonuc-II-like"/>
</dbReference>
<comment type="similarity">
    <text evidence="1 2">Belongs to the UPF0102 family.</text>
</comment>
<dbReference type="HAMAP" id="MF_00048">
    <property type="entry name" value="UPF0102"/>
    <property type="match status" value="1"/>
</dbReference>
<dbReference type="SUPFAM" id="SSF52980">
    <property type="entry name" value="Restriction endonuclease-like"/>
    <property type="match status" value="1"/>
</dbReference>
<dbReference type="OrthoDB" id="9794876at2"/>
<dbReference type="PANTHER" id="PTHR34039:SF1">
    <property type="entry name" value="UPF0102 PROTEIN YRAN"/>
    <property type="match status" value="1"/>
</dbReference>
<dbReference type="GO" id="GO:0003676">
    <property type="term" value="F:nucleic acid binding"/>
    <property type="evidence" value="ECO:0007669"/>
    <property type="project" value="InterPro"/>
</dbReference>
<dbReference type="PANTHER" id="PTHR34039">
    <property type="entry name" value="UPF0102 PROTEIN YRAN"/>
    <property type="match status" value="1"/>
</dbReference>
<accession>A0A0W0YJS2</accession>
<dbReference type="RefSeq" id="WP_027270382.1">
    <property type="nucleotide sequence ID" value="NZ_CAAAJE010000007.1"/>
</dbReference>
<dbReference type="PATRIC" id="fig|28087.4.peg.1833"/>
<organism evidence="3 4">
    <name type="scientific">Legionella sainthelensi</name>
    <dbReference type="NCBI Taxonomy" id="28087"/>
    <lineage>
        <taxon>Bacteria</taxon>
        <taxon>Pseudomonadati</taxon>
        <taxon>Pseudomonadota</taxon>
        <taxon>Gammaproteobacteria</taxon>
        <taxon>Legionellales</taxon>
        <taxon>Legionellaceae</taxon>
        <taxon>Legionella</taxon>
    </lineage>
</organism>